<evidence type="ECO:0000313" key="2">
    <source>
        <dbReference type="Proteomes" id="UP000814128"/>
    </source>
</evidence>
<reference evidence="1" key="2">
    <citation type="journal article" date="2022" name="New Phytol.">
        <title>Evolutionary transition to the ectomycorrhizal habit in the genomes of a hyperdiverse lineage of mushroom-forming fungi.</title>
        <authorList>
            <person name="Looney B."/>
            <person name="Miyauchi S."/>
            <person name="Morin E."/>
            <person name="Drula E."/>
            <person name="Courty P.E."/>
            <person name="Kohler A."/>
            <person name="Kuo A."/>
            <person name="LaButti K."/>
            <person name="Pangilinan J."/>
            <person name="Lipzen A."/>
            <person name="Riley R."/>
            <person name="Andreopoulos W."/>
            <person name="He G."/>
            <person name="Johnson J."/>
            <person name="Nolan M."/>
            <person name="Tritt A."/>
            <person name="Barry K.W."/>
            <person name="Grigoriev I.V."/>
            <person name="Nagy L.G."/>
            <person name="Hibbett D."/>
            <person name="Henrissat B."/>
            <person name="Matheny P.B."/>
            <person name="Labbe J."/>
            <person name="Martin F.M."/>
        </authorList>
    </citation>
    <scope>NUCLEOTIDE SEQUENCE</scope>
    <source>
        <strain evidence="1">EC-137</strain>
    </source>
</reference>
<organism evidence="1 2">
    <name type="scientific">Vararia minispora EC-137</name>
    <dbReference type="NCBI Taxonomy" id="1314806"/>
    <lineage>
        <taxon>Eukaryota</taxon>
        <taxon>Fungi</taxon>
        <taxon>Dikarya</taxon>
        <taxon>Basidiomycota</taxon>
        <taxon>Agaricomycotina</taxon>
        <taxon>Agaricomycetes</taxon>
        <taxon>Russulales</taxon>
        <taxon>Lachnocladiaceae</taxon>
        <taxon>Vararia</taxon>
    </lineage>
</organism>
<protein>
    <submittedName>
        <fullName evidence="1">Uncharacterized protein</fullName>
    </submittedName>
</protein>
<accession>A0ACB8Q553</accession>
<comment type="caution">
    <text evidence="1">The sequence shown here is derived from an EMBL/GenBank/DDBJ whole genome shotgun (WGS) entry which is preliminary data.</text>
</comment>
<proteinExistence type="predicted"/>
<dbReference type="Proteomes" id="UP000814128">
    <property type="component" value="Unassembled WGS sequence"/>
</dbReference>
<evidence type="ECO:0000313" key="1">
    <source>
        <dbReference type="EMBL" id="KAI0026884.1"/>
    </source>
</evidence>
<dbReference type="EMBL" id="MU274130">
    <property type="protein sequence ID" value="KAI0026884.1"/>
    <property type="molecule type" value="Genomic_DNA"/>
</dbReference>
<sequence>MGDIALTQQYIRLLQNAHLHSDGLPESIHQHLSNPPQVPESIDPALEFSLGIYLDTRNSPDETFNRIRARVAKRYNDTMDSSKKMEKTLFDLTGVAAKYYDMCIDGCVGFTGPLANHECCPTCGKSRYDEAVLQSSGGRIKKPQQQFSIPLLGPQLQA</sequence>
<gene>
    <name evidence="1" type="ORF">K488DRAFT_64052</name>
</gene>
<name>A0ACB8Q553_9AGAM</name>
<feature type="non-terminal residue" evidence="1">
    <location>
        <position position="158"/>
    </location>
</feature>
<keyword evidence="2" id="KW-1185">Reference proteome</keyword>
<reference evidence="1" key="1">
    <citation type="submission" date="2021-02" db="EMBL/GenBank/DDBJ databases">
        <authorList>
            <consortium name="DOE Joint Genome Institute"/>
            <person name="Ahrendt S."/>
            <person name="Looney B.P."/>
            <person name="Miyauchi S."/>
            <person name="Morin E."/>
            <person name="Drula E."/>
            <person name="Courty P.E."/>
            <person name="Chicoki N."/>
            <person name="Fauchery L."/>
            <person name="Kohler A."/>
            <person name="Kuo A."/>
            <person name="Labutti K."/>
            <person name="Pangilinan J."/>
            <person name="Lipzen A."/>
            <person name="Riley R."/>
            <person name="Andreopoulos W."/>
            <person name="He G."/>
            <person name="Johnson J."/>
            <person name="Barry K.W."/>
            <person name="Grigoriev I.V."/>
            <person name="Nagy L."/>
            <person name="Hibbett D."/>
            <person name="Henrissat B."/>
            <person name="Matheny P.B."/>
            <person name="Labbe J."/>
            <person name="Martin F."/>
        </authorList>
    </citation>
    <scope>NUCLEOTIDE SEQUENCE</scope>
    <source>
        <strain evidence="1">EC-137</strain>
    </source>
</reference>